<keyword evidence="2" id="KW-1133">Transmembrane helix</keyword>
<dbReference type="InterPro" id="IPR013519">
    <property type="entry name" value="Int_alpha_beta-p"/>
</dbReference>
<sequence length="3823" mass="396365">MRRCILVVVLLLSVAFAAELGLEAQIKGTSLYSYVTTEPIMLGTSHIHFTPFVEVTDGDDVMASPDDHAFSVVWDGTEYASQWEETLQLFAVTGIDPGTSFRASVPYSVLVKSLDNGTTLQTINCQAVVSEAVHPLGKEYLLYSPEYDPDTDTGGLLDEYGSAVAVYGDWMAVGAPLYSSDSADNHSGTVYIYRRVNAIWSLHQTLEGYNLTNEEFGHAVSMWDGLLAVSSSGTGAIKPASTYAGNVHVYQLTNPSTDVYTWSLVSVVSATEADSNYGYSIAVSEYHVAVGAYGQSPNGAVFLYPILGGGSSLGTATVLSAPDGNTIFGACVDLDRHRLAVLSIGPDPYQFGFLYQYDSVGGTWSSGMQIDGSGYTGNDLEGHGSFVGHSVAVAGSYAFFTVSGITEDTKASSDAFYVPLNEDPETGEVVSLSDTKKVGWSTGGGNVEYGHMVLVANYDGERVRIAFAIPNIGKVMSLDMPIEGVTYETGSIDSANLFSSSKGSHNWNYGQGLALSADTLVTGSGIDTDASSPTGDNQLSVFGPDGYGLRLQSSPPPVQYGANPVGVVHDVVVLGDDGLPCDGTESTIQYREVDGGNLSYFESADDLFNSKSDFEVTNRDAEIYAVLKNYAQYDTCHFNPKSPFSTPLWFYRSCADYVTYVSGVEIISLSMSPRNMLEAQTGVYFTLDDYVTGIVTGDDVSTVTACFSRDGTFVAATWDATTQVFSAPLAAPGGQSNAYTLWALVDGVQVTSPIAVTGTADHIAVSTTEFVAGEVEELGIAVEDSWGSVIYIDTCTVTVDYESATGAGITTATAIWRPAISSYVADVTFTDTAVDTLSVDVKDCLDSMDLVQAITVSPGELSTPSTLESSRYLTGGSRTVTVNPIDAFGNALKTDHSYYGCLSDTVPCAQPLLWNSYTMQYHNDIQAPATEGSDTYTIYASSTETTGIFSASISFVDTPPALHSVSAEPVVVGDTIMRFSLYDDEGYVWTPSSGQVLRVQWDSDGTTTASAEWAETLQLWITTEAIEAATEPAISRGFSVIVEDAGGAEVQSVACTTMVPPTPTPFSREAVITNPVFDKDAAALEDGFGSEIAVYGDWMVVPASYYRGSSDTFLGRAYVYKRVSGVWVLTQTLEAPTLGGTAVVSEDNALGQTVAMNSSLLVLSVTADNDDETFYYMAVYSLSNDVWTYTSYLEPESDMQNSYGAVVTMNESFLVVSAPEAVDSVIGRAYVYPISGGVIGTADIISYDTGTYLLSNGSVLCGNRLFLGMLDVDNGSISPGFMVYNYFDGAWVHGGTYTIPTYQFSFRAVMSATPSGDVLTYVALSADGDDEHANRYNVLVFSETVTDGVSSFSQTASVELMDRGGSTAFIILEMAVSLDWASESRLRVAVGQTDIGVTVYEADYAASATPTLSPVAEFSSGSATDSDFGCSVLLDGDTLYIGSVSSAFSIFEPSGYTTWVSAIPEVGEITHAAGTVISGVVGPDGTAETDATVVYLTGAGSGAALTVVDTTYSAGDAGYTNDSSFTVTETSEQYVRSKVFDSCAPARPYSTVSKDTCMYHYDYQPLAPLSEALMPLSMVVTDTQVVFTVVTGSEDPITSVLVQWSTSSDAKVAATWSTELEAYTVTLAAPASVGTLTLDSLVNGDLEISGDVLVTGMPATTSTVLPNPASVTAGVAATVTATLMDADSTVVSALSCSVSIGYETTLGGGETFSDAVLDPSTSTWSASLTFEDAAVTSYTFYASGCGLSSRTTLDTASVSVAPGTMASPSTLASTEYIVEMGGDVSISPLDAYGNAITVEPSETWYACVSPTAPCSDALTWDDSSSTYTTSITAPATEGPGSLAFYTSPTATEAVFTETLTFMPVPAVSYVVSEPMVVGDTFLHFTAYDSSDNIWNTEYPHTLVVEWQSDSVSTVWNSSLQSWVTTQPLTAPTTFSASASYTVSRQTSGGEEKQSLGATVLVAAHATPFSKEALVPLPAYALDQQSDTATIAMDGEWMVVGEPMFSTADLSEVGVVHLYRSVNGVWVLQGSAEGTAALGHFGQAISMHDGLLAVAAPEASWNDGSTTYIGEVTVFRLTGSTWVYQEIFNASVGGDVGYGDAVAINADHLVVGATEQTANGTIYMYAIPAAGEAIPLSPVMMVSMGSTGLTSFGGSISLDGDRLAVVGDGPDTALTSASFWEYADGSWGMDTPLSARIITGPKQVSLDGDRMAISGMETAITDPVQSNVGVVRLFQETSPGVWVDNGEIEGIGADDFFGSSISLYNSDYITRVAVTTQSTYEVTIYERDNRVPRADFEEVFKGSHTTPDPSTAQFGVGLVLTEDTLAVATSTGGVSVFGPSGYSTSIQTPASTAKVADNPIASMASTILGVNGVADGKATVVFGTRTSAAGAPTEVASTYAGGSYSNTDVLTVAGTTSVAYVSARTESDTCHPRPKSPIDVDTCMYYSAEQSLTVLYATSVSVNNMDEADTTVVFTLENNEGDAMEGSTAGVVKAKWSTDSTYTSATWSDALSAFTVTLSAPGVVGSYTVDVTVDGVELSDTISVTGPPTSNSTISPSPVTATAGVVSDLTVTLKDSGSNTIASSECTVTLSYEKALGQGVFTVTGTFNEGDSTWTLAPTFEDIDVNSCTVDVVGCGLATKTTLITPTVTVSPGIVASPSTLDTTSYVVGAAREFSLDPIDSYNNDIDVVAGETGYYACLVGDTPAVCTTPLVANTTTGRLTVSLAAPGNTAGDYAYTVYSSATTTTGLFSKTVTFTPGPVSNTHSYLDNTTFTAGASVSITLAVCDEYDNGIPGKTVTLGFGSASAAANPMGAGSGTGLDYVTTPAVSVPQTAGANTVYAIVSGVEYSFSVTINPGPISNTESSISTTSFTVGATVPLTLSLCDQYGNGITGKTVAIGFGSQSAATIPMSADSGDGLDYSVATLSVPTVAAASSIYAVVGGVPYTFAVTIAPGPISLAHSSLDKTTFTAGSSVSISLAVCDQYGNGIPGKTVAIGFGTAAAATNPMGPGSGSGLDYATTSTVSVPQTAGATSVYAIVSGVQYSFSVTINPGPISNTESSISTISFTAGASVPLTLGLRDQYGNGVTGKTVVIGYGSQAAATVSMSADSGSGLDYSVASLNVPTVAGASTIYAMVDGVPYTFAVTIVPGPISSTQSHLSQTTFTAGDYTSLTLAVCDQYGNGIPGKTVTIGFGPASTATHPMGPGSGTGLDYVTPSSLSVPQTACSSIVSAIVSGDQYSFNVTINPGPISNPHSSISSSTFTAGSSVPLTLALCDQYGNGVTGRSVKIGFGSATAATLTMSAGSGSGLDYSVSTLNVPTVAGSSTVYTMVSGVPFTFAVTIIPGPISNSASSLAETSFTAAESVSLTLALCDEYGNGISGKAVTIGFESQDAATHSMGAGSGTGLDYTVSGVTVPSTSGSSTVYAVTDGTAYTFAVTITAAAASTTRPRRRRSTVFTATTVTVEVEDDYGNAVSGVSGVTGGFSSVDSSSTGVKTVYDPSSLYPMTESPTEPGVYSITLTTPTTAGSATFVMAIPDSALSLSLDGPDATKADGLIFLTFDYELLPGDISATSSSVVLSNTLAGETASVSLTLVDQFNNGIPDETVALGFGTDVSAYVPATEDALTTGLYLAPSVSLPENADTHTLYTVVGTETFSFAVEITSNTPVALLVVSGVVLVALVLLGIWFFCLRDRDEESDKKGDEESQLHVPLEQVPMETAGLVQVVPLMPLMPVAPMPVEGVQLSPPVGGAYNPYLFTPAPQVEPLPVEGVEGAEVDYEPEPLSHHMSAEMLLSAATHTPQCDPEDIEIEGSGDFRNSEGSSSSAME</sequence>
<organism evidence="4 5">
    <name type="scientific">Kipferlia bialata</name>
    <dbReference type="NCBI Taxonomy" id="797122"/>
    <lineage>
        <taxon>Eukaryota</taxon>
        <taxon>Metamonada</taxon>
        <taxon>Carpediemonas-like organisms</taxon>
        <taxon>Kipferlia</taxon>
    </lineage>
</organism>
<evidence type="ECO:0000256" key="1">
    <source>
        <dbReference type="SAM" id="MobiDB-lite"/>
    </source>
</evidence>
<keyword evidence="2" id="KW-0812">Transmembrane</keyword>
<gene>
    <name evidence="4" type="ORF">KIPB_002429</name>
</gene>
<name>A0A9K3CTT0_9EUKA</name>
<reference evidence="4 5" key="1">
    <citation type="journal article" date="2018" name="PLoS ONE">
        <title>The draft genome of Kipferlia bialata reveals reductive genome evolution in fornicate parasites.</title>
        <authorList>
            <person name="Tanifuji G."/>
            <person name="Takabayashi S."/>
            <person name="Kume K."/>
            <person name="Takagi M."/>
            <person name="Nakayama T."/>
            <person name="Kamikawa R."/>
            <person name="Inagaki Y."/>
            <person name="Hashimoto T."/>
        </authorList>
    </citation>
    <scope>NUCLEOTIDE SEQUENCE [LARGE SCALE GENOMIC DNA]</scope>
    <source>
        <strain evidence="4">NY0173</strain>
    </source>
</reference>
<feature type="signal peptide" evidence="3">
    <location>
        <begin position="1"/>
        <end position="17"/>
    </location>
</feature>
<proteinExistence type="predicted"/>
<evidence type="ECO:0000256" key="2">
    <source>
        <dbReference type="SAM" id="Phobius"/>
    </source>
</evidence>
<accession>A0A9K3CTT0</accession>
<keyword evidence="2" id="KW-0472">Membrane</keyword>
<dbReference type="PANTHER" id="PTHR36220">
    <property type="entry name" value="UNNAMED PRODUCT"/>
    <property type="match status" value="1"/>
</dbReference>
<dbReference type="Pfam" id="PF14312">
    <property type="entry name" value="FG-GAP_2"/>
    <property type="match status" value="1"/>
</dbReference>
<evidence type="ECO:0000313" key="4">
    <source>
        <dbReference type="EMBL" id="GIQ81469.1"/>
    </source>
</evidence>
<protein>
    <submittedName>
        <fullName evidence="4">Uncharacterized protein</fullName>
    </submittedName>
</protein>
<feature type="chain" id="PRO_5039886094" evidence="3">
    <location>
        <begin position="18"/>
        <end position="3823"/>
    </location>
</feature>
<dbReference type="Gene3D" id="2.60.40.10">
    <property type="entry name" value="Immunoglobulins"/>
    <property type="match status" value="3"/>
</dbReference>
<evidence type="ECO:0000256" key="3">
    <source>
        <dbReference type="SAM" id="SignalP"/>
    </source>
</evidence>
<dbReference type="PANTHER" id="PTHR36220:SF1">
    <property type="entry name" value="GAMMA TUBULIN COMPLEX COMPONENT C-TERMINAL DOMAIN-CONTAINING PROTEIN"/>
    <property type="match status" value="1"/>
</dbReference>
<dbReference type="InterPro" id="IPR013783">
    <property type="entry name" value="Ig-like_fold"/>
</dbReference>
<evidence type="ECO:0000313" key="5">
    <source>
        <dbReference type="Proteomes" id="UP000265618"/>
    </source>
</evidence>
<feature type="region of interest" description="Disordered" evidence="1">
    <location>
        <begin position="3793"/>
        <end position="3823"/>
    </location>
</feature>
<dbReference type="SMART" id="SM00191">
    <property type="entry name" value="Int_alpha"/>
    <property type="match status" value="4"/>
</dbReference>
<dbReference type="EMBL" id="BDIP01000402">
    <property type="protein sequence ID" value="GIQ81469.1"/>
    <property type="molecule type" value="Genomic_DNA"/>
</dbReference>
<dbReference type="Proteomes" id="UP000265618">
    <property type="component" value="Unassembled WGS sequence"/>
</dbReference>
<dbReference type="OrthoDB" id="188207at2759"/>
<feature type="compositionally biased region" description="Polar residues" evidence="1">
    <location>
        <begin position="3814"/>
        <end position="3823"/>
    </location>
</feature>
<keyword evidence="5" id="KW-1185">Reference proteome</keyword>
<feature type="transmembrane region" description="Helical" evidence="2">
    <location>
        <begin position="3664"/>
        <end position="3687"/>
    </location>
</feature>
<dbReference type="InterPro" id="IPR013517">
    <property type="entry name" value="FG-GAP"/>
</dbReference>
<comment type="caution">
    <text evidence="4">The sequence shown here is derived from an EMBL/GenBank/DDBJ whole genome shotgun (WGS) entry which is preliminary data.</text>
</comment>
<keyword evidence="3" id="KW-0732">Signal</keyword>